<sequence>MELASTSSASLHLSPSLVAFSARNKPGPASTERFEEYGDIIRTKHRLLPRRACSNPDVSPDAVRSCLCVQHRTPSSALQEACKRGEMDV</sequence>
<dbReference type="EnsemblMetazoa" id="ASIC009684-RA">
    <property type="protein sequence ID" value="ASIC009684-PA"/>
    <property type="gene ID" value="ASIC009684"/>
</dbReference>
<dbReference type="VEuPathDB" id="VectorBase:ASIC009684"/>
<dbReference type="EMBL" id="ATLV01017150">
    <property type="status" value="NOT_ANNOTATED_CDS"/>
    <property type="molecule type" value="Genomic_DNA"/>
</dbReference>
<keyword evidence="3" id="KW-1185">Reference proteome</keyword>
<accession>A0A084VV49</accession>
<dbReference type="EMBL" id="KE525157">
    <property type="protein sequence ID" value="KFB41843.1"/>
    <property type="molecule type" value="Genomic_DNA"/>
</dbReference>
<reference evidence="1 3" key="1">
    <citation type="journal article" date="2014" name="BMC Genomics">
        <title>Genome sequence of Anopheles sinensis provides insight into genetics basis of mosquito competence for malaria parasites.</title>
        <authorList>
            <person name="Zhou D."/>
            <person name="Zhang D."/>
            <person name="Ding G."/>
            <person name="Shi L."/>
            <person name="Hou Q."/>
            <person name="Ye Y."/>
            <person name="Xu Y."/>
            <person name="Zhou H."/>
            <person name="Xiong C."/>
            <person name="Li S."/>
            <person name="Yu J."/>
            <person name="Hong S."/>
            <person name="Yu X."/>
            <person name="Zou P."/>
            <person name="Chen C."/>
            <person name="Chang X."/>
            <person name="Wang W."/>
            <person name="Lv Y."/>
            <person name="Sun Y."/>
            <person name="Ma L."/>
            <person name="Shen B."/>
            <person name="Zhu C."/>
        </authorList>
    </citation>
    <scope>NUCLEOTIDE SEQUENCE [LARGE SCALE GENOMIC DNA]</scope>
</reference>
<evidence type="ECO:0000313" key="1">
    <source>
        <dbReference type="EMBL" id="KFB41843.1"/>
    </source>
</evidence>
<reference evidence="2" key="2">
    <citation type="submission" date="2020-05" db="UniProtKB">
        <authorList>
            <consortium name="EnsemblMetazoa"/>
        </authorList>
    </citation>
    <scope>IDENTIFICATION</scope>
</reference>
<gene>
    <name evidence="1" type="ORF">ZHAS_00009684</name>
</gene>
<organism evidence="1">
    <name type="scientific">Anopheles sinensis</name>
    <name type="common">Mosquito</name>
    <dbReference type="NCBI Taxonomy" id="74873"/>
    <lineage>
        <taxon>Eukaryota</taxon>
        <taxon>Metazoa</taxon>
        <taxon>Ecdysozoa</taxon>
        <taxon>Arthropoda</taxon>
        <taxon>Hexapoda</taxon>
        <taxon>Insecta</taxon>
        <taxon>Pterygota</taxon>
        <taxon>Neoptera</taxon>
        <taxon>Endopterygota</taxon>
        <taxon>Diptera</taxon>
        <taxon>Nematocera</taxon>
        <taxon>Culicoidea</taxon>
        <taxon>Culicidae</taxon>
        <taxon>Anophelinae</taxon>
        <taxon>Anopheles</taxon>
    </lineage>
</organism>
<dbReference type="Proteomes" id="UP000030765">
    <property type="component" value="Unassembled WGS sequence"/>
</dbReference>
<proteinExistence type="predicted"/>
<evidence type="ECO:0000313" key="2">
    <source>
        <dbReference type="EnsemblMetazoa" id="ASIC009684-PA"/>
    </source>
</evidence>
<protein>
    <submittedName>
        <fullName evidence="1 2">Uncharacterized protein</fullName>
    </submittedName>
</protein>
<dbReference type="AlphaFoldDB" id="A0A084VV49"/>
<evidence type="ECO:0000313" key="3">
    <source>
        <dbReference type="Proteomes" id="UP000030765"/>
    </source>
</evidence>
<name>A0A084VV49_ANOSI</name>